<keyword evidence="3" id="KW-1185">Reference proteome</keyword>
<reference evidence="2 3" key="1">
    <citation type="journal article" date="2013" name="Curr. Biol.">
        <title>The Genome of the Foraminiferan Reticulomyxa filosa.</title>
        <authorList>
            <person name="Glockner G."/>
            <person name="Hulsmann N."/>
            <person name="Schleicher M."/>
            <person name="Noegel A.A."/>
            <person name="Eichinger L."/>
            <person name="Gallinger C."/>
            <person name="Pawlowski J."/>
            <person name="Sierra R."/>
            <person name="Euteneuer U."/>
            <person name="Pillet L."/>
            <person name="Moustafa A."/>
            <person name="Platzer M."/>
            <person name="Groth M."/>
            <person name="Szafranski K."/>
            <person name="Schliwa M."/>
        </authorList>
    </citation>
    <scope>NUCLEOTIDE SEQUENCE [LARGE SCALE GENOMIC DNA]</scope>
</reference>
<evidence type="ECO:0000313" key="3">
    <source>
        <dbReference type="Proteomes" id="UP000023152"/>
    </source>
</evidence>
<sequence length="222" mass="25923">MFGNVCTNSAKSDTLREARDCLKLVKEPDRNDKSKKEESDQYDKSKKEESDQYDKLKEENDLINFTNNIYNKFNYDYVPANVRKLFFTAPMIAPSSRSQLFTTEQLNFFSQVIACESTNYNSSNELLEIIDADLKKSRDQHKIQILVLFIENALRLAATKNEHLDATQIKYIKFAYQTYDEIFNKYHKNCDHKLWNVSWQLIQTISKFPSALDAAEVKNLVS</sequence>
<evidence type="ECO:0000313" key="2">
    <source>
        <dbReference type="EMBL" id="ETO18679.1"/>
    </source>
</evidence>
<dbReference type="EMBL" id="ASPP01014549">
    <property type="protein sequence ID" value="ETO18679.1"/>
    <property type="molecule type" value="Genomic_DNA"/>
</dbReference>
<dbReference type="AlphaFoldDB" id="X6MYW2"/>
<gene>
    <name evidence="2" type="ORF">RFI_18574</name>
</gene>
<accession>X6MYW2</accession>
<organism evidence="2 3">
    <name type="scientific">Reticulomyxa filosa</name>
    <dbReference type="NCBI Taxonomy" id="46433"/>
    <lineage>
        <taxon>Eukaryota</taxon>
        <taxon>Sar</taxon>
        <taxon>Rhizaria</taxon>
        <taxon>Retaria</taxon>
        <taxon>Foraminifera</taxon>
        <taxon>Monothalamids</taxon>
        <taxon>Reticulomyxidae</taxon>
        <taxon>Reticulomyxa</taxon>
    </lineage>
</organism>
<feature type="region of interest" description="Disordered" evidence="1">
    <location>
        <begin position="26"/>
        <end position="53"/>
    </location>
</feature>
<comment type="caution">
    <text evidence="2">The sequence shown here is derived from an EMBL/GenBank/DDBJ whole genome shotgun (WGS) entry which is preliminary data.</text>
</comment>
<protein>
    <submittedName>
        <fullName evidence="2">Uncharacterized protein</fullName>
    </submittedName>
</protein>
<evidence type="ECO:0000256" key="1">
    <source>
        <dbReference type="SAM" id="MobiDB-lite"/>
    </source>
</evidence>
<proteinExistence type="predicted"/>
<dbReference type="Proteomes" id="UP000023152">
    <property type="component" value="Unassembled WGS sequence"/>
</dbReference>
<name>X6MYW2_RETFI</name>